<name>A0A839NDV9_9MICO</name>
<gene>
    <name evidence="1" type="ORF">FHU39_004545</name>
</gene>
<dbReference type="Gene3D" id="3.40.50.720">
    <property type="entry name" value="NAD(P)-binding Rossmann-like Domain"/>
    <property type="match status" value="1"/>
</dbReference>
<proteinExistence type="predicted"/>
<dbReference type="NCBIfam" id="TIGR03882">
    <property type="entry name" value="cyclo_dehyd_2"/>
    <property type="match status" value="1"/>
</dbReference>
<evidence type="ECO:0000313" key="1">
    <source>
        <dbReference type="EMBL" id="MBB2894503.1"/>
    </source>
</evidence>
<dbReference type="InterPro" id="IPR022291">
    <property type="entry name" value="Bacteriocin_synth_cyclodeHase"/>
</dbReference>
<dbReference type="Proteomes" id="UP000559182">
    <property type="component" value="Unassembled WGS sequence"/>
</dbReference>
<comment type="caution">
    <text evidence="1">The sequence shown here is derived from an EMBL/GenBank/DDBJ whole genome shotgun (WGS) entry which is preliminary data.</text>
</comment>
<keyword evidence="2" id="KW-1185">Reference proteome</keyword>
<dbReference type="AlphaFoldDB" id="A0A839NDV9"/>
<sequence length="284" mass="30019">MGALPEAFEQPGLPDRIGLRRRGAGSVLVTGPHPGGLLLSGLTVAETTAVLGLGAASRTPPGLRAWTSPSQRWNALLTLLHQAARQLSPVAERARVVVLGEGPLPGEIRRALEPVVHRIVPEPEARAALHADAAIHPPDLVVLPAVDAITAFAGRPWHARGIRQLPVVVSGGQLHIGPLVRPHTGPCLHCLDLHRGARDPDWATWQAVRAGVPDHEQDLDAAPELRGAAAALTAWIASGDHLDRALPPGVSLSMERPHPRLRHHLWTRHPSCSGCAGAGVTMDA</sequence>
<dbReference type="RefSeq" id="WP_183322935.1">
    <property type="nucleotide sequence ID" value="NZ_JACHVQ010000005.1"/>
</dbReference>
<dbReference type="EMBL" id="JACHVQ010000005">
    <property type="protein sequence ID" value="MBB2894503.1"/>
    <property type="molecule type" value="Genomic_DNA"/>
</dbReference>
<accession>A0A839NDV9</accession>
<evidence type="ECO:0000313" key="2">
    <source>
        <dbReference type="Proteomes" id="UP000559182"/>
    </source>
</evidence>
<protein>
    <submittedName>
        <fullName evidence="1">Bacteriocin biosynthesis cyclodehydratase domain-containing protein</fullName>
    </submittedName>
</protein>
<reference evidence="1 2" key="1">
    <citation type="submission" date="2020-08" db="EMBL/GenBank/DDBJ databases">
        <title>Sequencing the genomes of 1000 actinobacteria strains.</title>
        <authorList>
            <person name="Klenk H.-P."/>
        </authorList>
    </citation>
    <scope>NUCLEOTIDE SEQUENCE [LARGE SCALE GENOMIC DNA]</scope>
    <source>
        <strain evidence="1 2">DSM 105369</strain>
    </source>
</reference>
<organism evidence="1 2">
    <name type="scientific">Flexivirga oryzae</name>
    <dbReference type="NCBI Taxonomy" id="1794944"/>
    <lineage>
        <taxon>Bacteria</taxon>
        <taxon>Bacillati</taxon>
        <taxon>Actinomycetota</taxon>
        <taxon>Actinomycetes</taxon>
        <taxon>Micrococcales</taxon>
        <taxon>Dermacoccaceae</taxon>
        <taxon>Flexivirga</taxon>
    </lineage>
</organism>